<proteinExistence type="predicted"/>
<evidence type="ECO:0000313" key="2">
    <source>
        <dbReference type="Proteomes" id="UP000305921"/>
    </source>
</evidence>
<dbReference type="Proteomes" id="UP000305921">
    <property type="component" value="Unassembled WGS sequence"/>
</dbReference>
<protein>
    <submittedName>
        <fullName evidence="1">Uncharacterized protein</fullName>
    </submittedName>
</protein>
<gene>
    <name evidence="1" type="ORF">FEF34_39310</name>
</gene>
<comment type="caution">
    <text evidence="1">The sequence shown here is derived from an EMBL/GenBank/DDBJ whole genome shotgun (WGS) entry which is preliminary data.</text>
</comment>
<evidence type="ECO:0000313" key="1">
    <source>
        <dbReference type="EMBL" id="TLQ39427.1"/>
    </source>
</evidence>
<keyword evidence="2" id="KW-1185">Reference proteome</keyword>
<name>A0A5R9DS33_9ACTN</name>
<dbReference type="RefSeq" id="WP_138058237.1">
    <property type="nucleotide sequence ID" value="NZ_VAWE01000002.1"/>
</dbReference>
<reference evidence="1 2" key="1">
    <citation type="submission" date="2019-05" db="EMBL/GenBank/DDBJ databases">
        <title>Streptomyces marianii sp. nov., a novel marine actinomycete from southern coast of India.</title>
        <authorList>
            <person name="Iniyan A.M."/>
            <person name="Wink J."/>
            <person name="Ramprasad E."/>
            <person name="Ramana C.V."/>
            <person name="Bunk B."/>
            <person name="Sproer C."/>
            <person name="Joseph F.-J.R.S."/>
            <person name="Vincent S.G.P."/>
        </authorList>
    </citation>
    <scope>NUCLEOTIDE SEQUENCE [LARGE SCALE GENOMIC DNA]</scope>
    <source>
        <strain evidence="1 2">ICN19</strain>
    </source>
</reference>
<dbReference type="AlphaFoldDB" id="A0A5R9DS33"/>
<accession>A0A5R9DS33</accession>
<organism evidence="1 2">
    <name type="scientific">Streptomyces marianii</name>
    <dbReference type="NCBI Taxonomy" id="1817406"/>
    <lineage>
        <taxon>Bacteria</taxon>
        <taxon>Bacillati</taxon>
        <taxon>Actinomycetota</taxon>
        <taxon>Actinomycetes</taxon>
        <taxon>Kitasatosporales</taxon>
        <taxon>Streptomycetaceae</taxon>
        <taxon>Streptomyces</taxon>
    </lineage>
</organism>
<sequence>MIVTRADGHSVRIGPIRRPEDAATIHTSLTRPTTDPEQAAATIEIAPFTPDAPHLPLLPATAETVLRLMDDDAQGAMAPFPNVWHRLVAQHGLSVADTVWKEALGRRPSVSSLQPVTGAQRRGSLAQADHRFDRAVRELLLENAGPGGMSPGALDRTLTGIRRLAHEWARSRHPVRDS</sequence>
<dbReference type="EMBL" id="VAWE01000002">
    <property type="protein sequence ID" value="TLQ39427.1"/>
    <property type="molecule type" value="Genomic_DNA"/>
</dbReference>
<dbReference type="OrthoDB" id="4219492at2"/>